<evidence type="ECO:0000313" key="3">
    <source>
        <dbReference type="EMBL" id="KAK7837435.1"/>
    </source>
</evidence>
<dbReference type="SMART" id="SM01037">
    <property type="entry name" value="Bet_v_1"/>
    <property type="match status" value="1"/>
</dbReference>
<keyword evidence="4" id="KW-1185">Reference proteome</keyword>
<dbReference type="GO" id="GO:0006952">
    <property type="term" value="P:defense response"/>
    <property type="evidence" value="ECO:0007669"/>
    <property type="project" value="InterPro"/>
</dbReference>
<reference evidence="3 4" key="1">
    <citation type="journal article" date="2018" name="Sci. Data">
        <title>The draft genome sequence of cork oak.</title>
        <authorList>
            <person name="Ramos A.M."/>
            <person name="Usie A."/>
            <person name="Barbosa P."/>
            <person name="Barros P.M."/>
            <person name="Capote T."/>
            <person name="Chaves I."/>
            <person name="Simoes F."/>
            <person name="Abreu I."/>
            <person name="Carrasquinho I."/>
            <person name="Faro C."/>
            <person name="Guimaraes J.B."/>
            <person name="Mendonca D."/>
            <person name="Nobrega F."/>
            <person name="Rodrigues L."/>
            <person name="Saibo N.J.M."/>
            <person name="Varela M.C."/>
            <person name="Egas C."/>
            <person name="Matos J."/>
            <person name="Miguel C.M."/>
            <person name="Oliveira M.M."/>
            <person name="Ricardo C.P."/>
            <person name="Goncalves S."/>
        </authorList>
    </citation>
    <scope>NUCLEOTIDE SEQUENCE [LARGE SCALE GENOMIC DNA]</scope>
    <source>
        <strain evidence="4">cv. HL8</strain>
    </source>
</reference>
<feature type="domain" description="Bet v I/Major latex protein" evidence="2">
    <location>
        <begin position="2"/>
        <end position="151"/>
    </location>
</feature>
<dbReference type="EMBL" id="PKMF04000329">
    <property type="protein sequence ID" value="KAK7837435.1"/>
    <property type="molecule type" value="Genomic_DNA"/>
</dbReference>
<dbReference type="PANTHER" id="PTHR31338">
    <property type="entry name" value="POLYKETIDE CYCLASE/DEHYDRASE AND LIPID TRANSPORT SUPERFAMILY PROTEIN"/>
    <property type="match status" value="1"/>
</dbReference>
<gene>
    <name evidence="3" type="primary">MLP31</name>
    <name evidence="3" type="ORF">CFP56_021250</name>
</gene>
<evidence type="ECO:0000256" key="1">
    <source>
        <dbReference type="ARBA" id="ARBA00038242"/>
    </source>
</evidence>
<accession>A0AAW0KFD2</accession>
<dbReference type="PANTHER" id="PTHR31338:SF16">
    <property type="entry name" value="POLYKETIDE CYCLASE_DEHYDRASE AND LIPID TRANSPORT SUPERFAMILY PROTEIN"/>
    <property type="match status" value="1"/>
</dbReference>
<sequence length="151" mass="17055">MALKYKLETDIEIKAPADKFYNIFRSQMHLIPNVSSDKIQGVQVHEGDWETMGSVKHWNYTLDGNALSLKETVEAIDVENKSITYNTVDGEVMKHYKSLKCGVQVSAKDEGSLVKWIIEYEKLNEKIPAPDAYLDLAAKVTKDVEAHLVKA</sequence>
<dbReference type="Gene3D" id="3.30.530.20">
    <property type="match status" value="1"/>
</dbReference>
<dbReference type="AlphaFoldDB" id="A0AAW0KFD2"/>
<dbReference type="InterPro" id="IPR052006">
    <property type="entry name" value="MLP-like"/>
</dbReference>
<dbReference type="InterPro" id="IPR000916">
    <property type="entry name" value="Bet_v_I/MLP"/>
</dbReference>
<evidence type="ECO:0000313" key="4">
    <source>
        <dbReference type="Proteomes" id="UP000237347"/>
    </source>
</evidence>
<comment type="similarity">
    <text evidence="1">Belongs to the MLP family.</text>
</comment>
<organism evidence="3 4">
    <name type="scientific">Quercus suber</name>
    <name type="common">Cork oak</name>
    <dbReference type="NCBI Taxonomy" id="58331"/>
    <lineage>
        <taxon>Eukaryota</taxon>
        <taxon>Viridiplantae</taxon>
        <taxon>Streptophyta</taxon>
        <taxon>Embryophyta</taxon>
        <taxon>Tracheophyta</taxon>
        <taxon>Spermatophyta</taxon>
        <taxon>Magnoliopsida</taxon>
        <taxon>eudicotyledons</taxon>
        <taxon>Gunneridae</taxon>
        <taxon>Pentapetalae</taxon>
        <taxon>rosids</taxon>
        <taxon>fabids</taxon>
        <taxon>Fagales</taxon>
        <taxon>Fagaceae</taxon>
        <taxon>Quercus</taxon>
    </lineage>
</organism>
<dbReference type="SUPFAM" id="SSF55961">
    <property type="entry name" value="Bet v1-like"/>
    <property type="match status" value="1"/>
</dbReference>
<comment type="caution">
    <text evidence="3">The sequence shown here is derived from an EMBL/GenBank/DDBJ whole genome shotgun (WGS) entry which is preliminary data.</text>
</comment>
<dbReference type="Pfam" id="PF00407">
    <property type="entry name" value="Bet_v_1"/>
    <property type="match status" value="1"/>
</dbReference>
<dbReference type="InterPro" id="IPR023393">
    <property type="entry name" value="START-like_dom_sf"/>
</dbReference>
<proteinExistence type="inferred from homology"/>
<dbReference type="Proteomes" id="UP000237347">
    <property type="component" value="Unassembled WGS sequence"/>
</dbReference>
<name>A0AAW0KFD2_QUESU</name>
<evidence type="ECO:0000259" key="2">
    <source>
        <dbReference type="SMART" id="SM01037"/>
    </source>
</evidence>
<protein>
    <submittedName>
        <fullName evidence="3">Mlp-like protein 31</fullName>
    </submittedName>
</protein>
<dbReference type="CDD" id="cd07816">
    <property type="entry name" value="Bet_v1-like"/>
    <property type="match status" value="1"/>
</dbReference>